<dbReference type="AlphaFoldDB" id="A0A0C3CTS0"/>
<keyword evidence="3" id="KW-1185">Reference proteome</keyword>
<evidence type="ECO:0000313" key="2">
    <source>
        <dbReference type="EMBL" id="KIM47271.1"/>
    </source>
</evidence>
<dbReference type="EMBL" id="KN831770">
    <property type="protein sequence ID" value="KIM47271.1"/>
    <property type="molecule type" value="Genomic_DNA"/>
</dbReference>
<evidence type="ECO:0000313" key="3">
    <source>
        <dbReference type="Proteomes" id="UP000053424"/>
    </source>
</evidence>
<feature type="region of interest" description="Disordered" evidence="1">
    <location>
        <begin position="166"/>
        <end position="199"/>
    </location>
</feature>
<accession>A0A0C3CTS0</accession>
<proteinExistence type="predicted"/>
<dbReference type="Proteomes" id="UP000053424">
    <property type="component" value="Unassembled WGS sequence"/>
</dbReference>
<evidence type="ECO:0000256" key="1">
    <source>
        <dbReference type="SAM" id="MobiDB-lite"/>
    </source>
</evidence>
<feature type="compositionally biased region" description="Polar residues" evidence="1">
    <location>
        <begin position="14"/>
        <end position="29"/>
    </location>
</feature>
<organism evidence="2 3">
    <name type="scientific">Hebeloma cylindrosporum</name>
    <dbReference type="NCBI Taxonomy" id="76867"/>
    <lineage>
        <taxon>Eukaryota</taxon>
        <taxon>Fungi</taxon>
        <taxon>Dikarya</taxon>
        <taxon>Basidiomycota</taxon>
        <taxon>Agaricomycotina</taxon>
        <taxon>Agaricomycetes</taxon>
        <taxon>Agaricomycetidae</taxon>
        <taxon>Agaricales</taxon>
        <taxon>Agaricineae</taxon>
        <taxon>Hymenogastraceae</taxon>
        <taxon>Hebeloma</taxon>
    </lineage>
</organism>
<sequence>MALIKNASGAINKFPTQRSRPGARSSMTTMPAMPSIDGSNGPPPYSYGSPQQHHQSYPRGYGPPSQLTERTPMLRREFDAEIESGLPTVPKSVDVSESKNLPLWAVFAILSFCLYVGYTLNPMLNAAYHEALKRGWDIEERYHQNLREAWTTEKRHHDVLQTQMHQERKVMEEERKSWAREREERERRQKEQERRMHDEEVKKRAGISWEGLEAAEHCLRYGTREHTAILTHVPAGFDALEECRNKPIEVHGRFMVPSRCEDQGLCGRVTGFWNVNFSEPACGTWWRSFEDKGCYESGVRLYHSELENLQGGEDWRVMCSTTPGNIQGVHYDGPTSCVDWGSIFGVRPWGIWHVNDKGCL</sequence>
<gene>
    <name evidence="2" type="ORF">M413DRAFT_23494</name>
</gene>
<feature type="region of interest" description="Disordered" evidence="1">
    <location>
        <begin position="1"/>
        <end position="68"/>
    </location>
</feature>
<name>A0A0C3CTS0_HEBCY</name>
<dbReference type="HOGENOM" id="CLU_050250_0_0_1"/>
<reference evidence="3" key="2">
    <citation type="submission" date="2015-01" db="EMBL/GenBank/DDBJ databases">
        <title>Evolutionary Origins and Diversification of the Mycorrhizal Mutualists.</title>
        <authorList>
            <consortium name="DOE Joint Genome Institute"/>
            <consortium name="Mycorrhizal Genomics Consortium"/>
            <person name="Kohler A."/>
            <person name="Kuo A."/>
            <person name="Nagy L.G."/>
            <person name="Floudas D."/>
            <person name="Copeland A."/>
            <person name="Barry K.W."/>
            <person name="Cichocki N."/>
            <person name="Veneault-Fourrey C."/>
            <person name="LaButti K."/>
            <person name="Lindquist E.A."/>
            <person name="Lipzen A."/>
            <person name="Lundell T."/>
            <person name="Morin E."/>
            <person name="Murat C."/>
            <person name="Riley R."/>
            <person name="Ohm R."/>
            <person name="Sun H."/>
            <person name="Tunlid A."/>
            <person name="Henrissat B."/>
            <person name="Grigoriev I.V."/>
            <person name="Hibbett D.S."/>
            <person name="Martin F."/>
        </authorList>
    </citation>
    <scope>NUCLEOTIDE SEQUENCE [LARGE SCALE GENOMIC DNA]</scope>
    <source>
        <strain evidence="3">h7</strain>
    </source>
</reference>
<protein>
    <submittedName>
        <fullName evidence="2">Uncharacterized protein</fullName>
    </submittedName>
</protein>
<dbReference type="OrthoDB" id="3153758at2759"/>
<dbReference type="STRING" id="686832.A0A0C3CTS0"/>
<reference evidence="2 3" key="1">
    <citation type="submission" date="2014-04" db="EMBL/GenBank/DDBJ databases">
        <authorList>
            <consortium name="DOE Joint Genome Institute"/>
            <person name="Kuo A."/>
            <person name="Gay G."/>
            <person name="Dore J."/>
            <person name="Kohler A."/>
            <person name="Nagy L.G."/>
            <person name="Floudas D."/>
            <person name="Copeland A."/>
            <person name="Barry K.W."/>
            <person name="Cichocki N."/>
            <person name="Veneault-Fourrey C."/>
            <person name="LaButti K."/>
            <person name="Lindquist E.A."/>
            <person name="Lipzen A."/>
            <person name="Lundell T."/>
            <person name="Morin E."/>
            <person name="Murat C."/>
            <person name="Sun H."/>
            <person name="Tunlid A."/>
            <person name="Henrissat B."/>
            <person name="Grigoriev I.V."/>
            <person name="Hibbett D.S."/>
            <person name="Martin F."/>
            <person name="Nordberg H.P."/>
            <person name="Cantor M.N."/>
            <person name="Hua S.X."/>
        </authorList>
    </citation>
    <scope>NUCLEOTIDE SEQUENCE [LARGE SCALE GENOMIC DNA]</scope>
    <source>
        <strain evidence="3">h7</strain>
    </source>
</reference>